<keyword evidence="1" id="KW-1133">Transmembrane helix</keyword>
<keyword evidence="1" id="KW-0812">Transmembrane</keyword>
<comment type="caution">
    <text evidence="2">The sequence shown here is derived from an EMBL/GenBank/DDBJ whole genome shotgun (WGS) entry which is preliminary data.</text>
</comment>
<reference evidence="2 3" key="1">
    <citation type="submission" date="2021-06" db="EMBL/GenBank/DDBJ databases">
        <title>Bacillus sp. RD4P76, an endophyte from a halophyte.</title>
        <authorList>
            <person name="Sun J.-Q."/>
        </authorList>
    </citation>
    <scope>NUCLEOTIDE SEQUENCE [LARGE SCALE GENOMIC DNA]</scope>
    <source>
        <strain evidence="2 3">JCM 17098</strain>
    </source>
</reference>
<evidence type="ECO:0008006" key="4">
    <source>
        <dbReference type="Google" id="ProtNLM"/>
    </source>
</evidence>
<keyword evidence="1" id="KW-0472">Membrane</keyword>
<name>A0ABS6JUK6_9BACI</name>
<dbReference type="EMBL" id="JAHQCR010000045">
    <property type="protein sequence ID" value="MBU9721942.1"/>
    <property type="molecule type" value="Genomic_DNA"/>
</dbReference>
<sequence length="191" mass="22241">MSELKRMESSLQSMDKKFDLTERDKNELYLQFNNKLNTSKRPAYKKYKYYLAATAASIIFIILTLPSILSFLDTSSSHLSNSATSITEKEVENIVIKYLTAMEEKDIETMVKYTDDIRFPDKSIQEEQYKDMLPQEVTDTEIIDLTMVNNNEFEVIIELVANDFLERRTFPVLKKDGEWRIIVGQDLDLAP</sequence>
<accession>A0ABS6JUK6</accession>
<dbReference type="RefSeq" id="WP_088076108.1">
    <property type="nucleotide sequence ID" value="NZ_JAHQCR010000045.1"/>
</dbReference>
<dbReference type="Proteomes" id="UP000790580">
    <property type="component" value="Unassembled WGS sequence"/>
</dbReference>
<gene>
    <name evidence="2" type="ORF">KS407_10895</name>
</gene>
<evidence type="ECO:0000256" key="1">
    <source>
        <dbReference type="SAM" id="Phobius"/>
    </source>
</evidence>
<evidence type="ECO:0000313" key="3">
    <source>
        <dbReference type="Proteomes" id="UP000790580"/>
    </source>
</evidence>
<protein>
    <recommendedName>
        <fullName evidence="4">DUF4878 domain-containing protein</fullName>
    </recommendedName>
</protein>
<organism evidence="2 3">
    <name type="scientific">Evansella alkalicola</name>
    <dbReference type="NCBI Taxonomy" id="745819"/>
    <lineage>
        <taxon>Bacteria</taxon>
        <taxon>Bacillati</taxon>
        <taxon>Bacillota</taxon>
        <taxon>Bacilli</taxon>
        <taxon>Bacillales</taxon>
        <taxon>Bacillaceae</taxon>
        <taxon>Evansella</taxon>
    </lineage>
</organism>
<feature type="transmembrane region" description="Helical" evidence="1">
    <location>
        <begin position="49"/>
        <end position="72"/>
    </location>
</feature>
<evidence type="ECO:0000313" key="2">
    <source>
        <dbReference type="EMBL" id="MBU9721942.1"/>
    </source>
</evidence>
<keyword evidence="3" id="KW-1185">Reference proteome</keyword>
<proteinExistence type="predicted"/>